<reference evidence="1" key="1">
    <citation type="journal article" date="2020" name="Nature">
        <title>Giant virus diversity and host interactions through global metagenomics.</title>
        <authorList>
            <person name="Schulz F."/>
            <person name="Roux S."/>
            <person name="Paez-Espino D."/>
            <person name="Jungbluth S."/>
            <person name="Walsh D.A."/>
            <person name="Denef V.J."/>
            <person name="McMahon K.D."/>
            <person name="Konstantinidis K.T."/>
            <person name="Eloe-Fadrosh E.A."/>
            <person name="Kyrpides N.C."/>
            <person name="Woyke T."/>
        </authorList>
    </citation>
    <scope>NUCLEOTIDE SEQUENCE</scope>
    <source>
        <strain evidence="1">GVMAG-M-3300023179-99</strain>
    </source>
</reference>
<dbReference type="EMBL" id="MN739948">
    <property type="protein sequence ID" value="QHT79336.1"/>
    <property type="molecule type" value="Genomic_DNA"/>
</dbReference>
<evidence type="ECO:0000313" key="1">
    <source>
        <dbReference type="EMBL" id="QHT79336.1"/>
    </source>
</evidence>
<dbReference type="AlphaFoldDB" id="A0A6C0HGV4"/>
<accession>A0A6C0HGV4</accession>
<name>A0A6C0HGV4_9ZZZZ</name>
<proteinExistence type="predicted"/>
<protein>
    <submittedName>
        <fullName evidence="1">Uncharacterized protein</fullName>
    </submittedName>
</protein>
<sequence>MAVPYDQLVQGSQYTARSANGSFNGNVTLILKNDDTSTWNKIKKMVSFTVVGDPVGAYGMQKRYGGEYGVEYEFYPLQASATAVGQVYGAMTGQSGSPGRGPADLVRGYAGFGRRSKKRKTTNVSIVEEKVGRQIK</sequence>
<organism evidence="1">
    <name type="scientific">viral metagenome</name>
    <dbReference type="NCBI Taxonomy" id="1070528"/>
    <lineage>
        <taxon>unclassified sequences</taxon>
        <taxon>metagenomes</taxon>
        <taxon>organismal metagenomes</taxon>
    </lineage>
</organism>